<gene>
    <name evidence="3" type="ORF">AHU48_17090</name>
    <name evidence="2" type="ORF">AIE18_20970</name>
</gene>
<protein>
    <recommendedName>
        <fullName evidence="1">RiboL-PSP-HEPN domain-containing protein</fullName>
    </recommendedName>
</protein>
<dbReference type="RefSeq" id="WP_025711966.1">
    <property type="nucleotide sequence ID" value="NZ_JADDHO010000002.1"/>
</dbReference>
<dbReference type="InterPro" id="IPR041519">
    <property type="entry name" value="HEPN_RiboL-PSP"/>
</dbReference>
<organism evidence="2">
    <name type="scientific">Salmonella enterica I</name>
    <dbReference type="NCBI Taxonomy" id="59201"/>
    <lineage>
        <taxon>Bacteria</taxon>
        <taxon>Pseudomonadati</taxon>
        <taxon>Pseudomonadota</taxon>
        <taxon>Gammaproteobacteria</taxon>
        <taxon>Enterobacterales</taxon>
        <taxon>Enterobacteriaceae</taxon>
        <taxon>Salmonella</taxon>
    </lineage>
</organism>
<name>A0A3Y7KE42_SALET</name>
<feature type="domain" description="RiboL-PSP-HEPN" evidence="1">
    <location>
        <begin position="11"/>
        <end position="209"/>
    </location>
</feature>
<sequence>MAQSERFILLQERLGELRRHLLPADFSPIGEYEPVQLDMAKGYRLLTHAEFESYLEDISKDTVLYALNQWKRNKVPSMTIVSFLAAYHSCWSVGDEQNNQELIDLSRGRTNPKDSLNEIMTIASKQFISKISSNHGIKAKNFKLLILPTGVDIDELEPQMLPKLDSFGAKRGEVAHLSARVNQQINPKDELDDVNFILDCFRELDKKLCALKETM</sequence>
<accession>A0A3Y7KE42</accession>
<evidence type="ECO:0000313" key="3">
    <source>
        <dbReference type="EMBL" id="ECJ4450889.1"/>
    </source>
</evidence>
<proteinExistence type="predicted"/>
<dbReference type="AlphaFoldDB" id="A0A3Y7KE42"/>
<evidence type="ECO:0000313" key="2">
    <source>
        <dbReference type="EMBL" id="ECI2787447.1"/>
    </source>
</evidence>
<evidence type="ECO:0000259" key="1">
    <source>
        <dbReference type="Pfam" id="PF18735"/>
    </source>
</evidence>
<reference evidence="2" key="1">
    <citation type="submission" date="2018-07" db="EMBL/GenBank/DDBJ databases">
        <authorList>
            <consortium name="GenomeTrakr network: Whole genome sequencing for foodborne pathogen traceback"/>
        </authorList>
    </citation>
    <scope>NUCLEOTIDE SEQUENCE</scope>
    <source>
        <strain evidence="3">FDA00000611</strain>
        <strain evidence="2">FDA00003717</strain>
    </source>
</reference>
<dbReference type="EMBL" id="AAIUQW010000009">
    <property type="protein sequence ID" value="ECI2787447.1"/>
    <property type="molecule type" value="Genomic_DNA"/>
</dbReference>
<dbReference type="Pfam" id="PF18735">
    <property type="entry name" value="HEPN_RiboL-PSP"/>
    <property type="match status" value="1"/>
</dbReference>
<comment type="caution">
    <text evidence="2">The sequence shown here is derived from an EMBL/GenBank/DDBJ whole genome shotgun (WGS) entry which is preliminary data.</text>
</comment>
<dbReference type="EMBL" id="AAIYJT010000024">
    <property type="protein sequence ID" value="ECJ4450889.1"/>
    <property type="molecule type" value="Genomic_DNA"/>
</dbReference>